<sequence length="15" mass="1750">MVNGFGLYNKEDIHI</sequence>
<organism evidence="1 2">
    <name type="scientific">Leptidea sinapis</name>
    <dbReference type="NCBI Taxonomy" id="189913"/>
    <lineage>
        <taxon>Eukaryota</taxon>
        <taxon>Metazoa</taxon>
        <taxon>Ecdysozoa</taxon>
        <taxon>Arthropoda</taxon>
        <taxon>Hexapoda</taxon>
        <taxon>Insecta</taxon>
        <taxon>Pterygota</taxon>
        <taxon>Neoptera</taxon>
        <taxon>Endopterygota</taxon>
        <taxon>Lepidoptera</taxon>
        <taxon>Glossata</taxon>
        <taxon>Ditrysia</taxon>
        <taxon>Papilionoidea</taxon>
        <taxon>Pieridae</taxon>
        <taxon>Dismorphiinae</taxon>
        <taxon>Leptidea</taxon>
    </lineage>
</organism>
<dbReference type="EMBL" id="FZQP02000160">
    <property type="protein sequence ID" value="VVC87678.1"/>
    <property type="molecule type" value="Genomic_DNA"/>
</dbReference>
<accession>A0A5E4PPA0</accession>
<evidence type="ECO:0000313" key="2">
    <source>
        <dbReference type="Proteomes" id="UP000324832"/>
    </source>
</evidence>
<reference evidence="1 2" key="1">
    <citation type="submission" date="2017-07" db="EMBL/GenBank/DDBJ databases">
        <authorList>
            <person name="Talla V."/>
            <person name="Backstrom N."/>
        </authorList>
    </citation>
    <scope>NUCLEOTIDE SEQUENCE [LARGE SCALE GENOMIC DNA]</scope>
</reference>
<gene>
    <name evidence="1" type="ORF">LSINAPIS_LOCUS1219</name>
</gene>
<dbReference type="Proteomes" id="UP000324832">
    <property type="component" value="Unassembled WGS sequence"/>
</dbReference>
<evidence type="ECO:0000313" key="1">
    <source>
        <dbReference type="EMBL" id="VVC87678.1"/>
    </source>
</evidence>
<name>A0A5E4PPA0_9NEOP</name>
<feature type="non-terminal residue" evidence="1">
    <location>
        <position position="15"/>
    </location>
</feature>
<proteinExistence type="predicted"/>
<protein>
    <submittedName>
        <fullName evidence="1">Uncharacterized protein</fullName>
    </submittedName>
</protein>
<keyword evidence="2" id="KW-1185">Reference proteome</keyword>